<organism evidence="1 2">
    <name type="scientific">Desulfocucumis palustris</name>
    <dbReference type="NCBI Taxonomy" id="1898651"/>
    <lineage>
        <taxon>Bacteria</taxon>
        <taxon>Bacillati</taxon>
        <taxon>Bacillota</taxon>
        <taxon>Clostridia</taxon>
        <taxon>Eubacteriales</taxon>
        <taxon>Desulfocucumaceae</taxon>
        <taxon>Desulfocucumis</taxon>
    </lineage>
</organism>
<sequence>MRNWRSRNRDKISDTNHKQWLKRKEMLRIAREMLATRNSNANN</sequence>
<comment type="caution">
    <text evidence="1">The sequence shown here is derived from an EMBL/GenBank/DDBJ whole genome shotgun (WGS) entry which is preliminary data.</text>
</comment>
<dbReference type="AlphaFoldDB" id="A0A2L2XB00"/>
<proteinExistence type="predicted"/>
<evidence type="ECO:0000313" key="2">
    <source>
        <dbReference type="Proteomes" id="UP000239549"/>
    </source>
</evidence>
<dbReference type="Proteomes" id="UP000239549">
    <property type="component" value="Unassembled WGS sequence"/>
</dbReference>
<gene>
    <name evidence="1" type="ORF">DCCM_2459</name>
</gene>
<reference evidence="2" key="1">
    <citation type="submission" date="2018-02" db="EMBL/GenBank/DDBJ databases">
        <title>Genome sequence of Desulfocucumis palustris strain NAW-5.</title>
        <authorList>
            <person name="Watanabe M."/>
            <person name="Kojima H."/>
            <person name="Fukui M."/>
        </authorList>
    </citation>
    <scope>NUCLEOTIDE SEQUENCE [LARGE SCALE GENOMIC DNA]</scope>
    <source>
        <strain evidence="2">NAW-5</strain>
    </source>
</reference>
<name>A0A2L2XB00_9FIRM</name>
<evidence type="ECO:0000313" key="1">
    <source>
        <dbReference type="EMBL" id="GBF33358.1"/>
    </source>
</evidence>
<keyword evidence="2" id="KW-1185">Reference proteome</keyword>
<protein>
    <submittedName>
        <fullName evidence="1">Uncharacterized protein</fullName>
    </submittedName>
</protein>
<accession>A0A2L2XB00</accession>
<dbReference type="EMBL" id="BFAV01000096">
    <property type="protein sequence ID" value="GBF33358.1"/>
    <property type="molecule type" value="Genomic_DNA"/>
</dbReference>